<gene>
    <name evidence="1" type="ORF">SBA1_1870002</name>
</gene>
<organism evidence="1 2">
    <name type="scientific">Candidatus Sulfotelmatobacter kueseliae</name>
    <dbReference type="NCBI Taxonomy" id="2042962"/>
    <lineage>
        <taxon>Bacteria</taxon>
        <taxon>Pseudomonadati</taxon>
        <taxon>Acidobacteriota</taxon>
        <taxon>Terriglobia</taxon>
        <taxon>Terriglobales</taxon>
        <taxon>Candidatus Korobacteraceae</taxon>
        <taxon>Candidatus Sulfotelmatobacter</taxon>
    </lineage>
</organism>
<dbReference type="EMBL" id="OMOD01000098">
    <property type="protein sequence ID" value="SPF37806.1"/>
    <property type="molecule type" value="Genomic_DNA"/>
</dbReference>
<evidence type="ECO:0000313" key="2">
    <source>
        <dbReference type="Proteomes" id="UP000238701"/>
    </source>
</evidence>
<dbReference type="Proteomes" id="UP000238701">
    <property type="component" value="Unassembled WGS sequence"/>
</dbReference>
<evidence type="ECO:0000313" key="1">
    <source>
        <dbReference type="EMBL" id="SPF37806.1"/>
    </source>
</evidence>
<reference evidence="2" key="1">
    <citation type="submission" date="2018-02" db="EMBL/GenBank/DDBJ databases">
        <authorList>
            <person name="Hausmann B."/>
        </authorList>
    </citation>
    <scope>NUCLEOTIDE SEQUENCE [LARGE SCALE GENOMIC DNA]</scope>
    <source>
        <strain evidence="2">Peat soil MAG SbA1</strain>
    </source>
</reference>
<sequence length="62" mass="6464">MSLSEKVGPLLAARAATDPDAAKLLEMFTKAEKMLNESSIARIGGGAGQSLASWSDEWGNAL</sequence>
<protein>
    <submittedName>
        <fullName evidence="1">Uncharacterized protein</fullName>
    </submittedName>
</protein>
<dbReference type="AlphaFoldDB" id="A0A2U3KDT0"/>
<proteinExistence type="predicted"/>
<name>A0A2U3KDT0_9BACT</name>
<accession>A0A2U3KDT0</accession>